<dbReference type="InterPro" id="IPR023772">
    <property type="entry name" value="DNA-bd_HTH_TetR-type_CS"/>
</dbReference>
<keyword evidence="3" id="KW-0804">Transcription</keyword>
<dbReference type="Gene3D" id="1.10.10.60">
    <property type="entry name" value="Homeodomain-like"/>
    <property type="match status" value="1"/>
</dbReference>
<dbReference type="RefSeq" id="WP_109330666.1">
    <property type="nucleotide sequence ID" value="NZ_CP029354.1"/>
</dbReference>
<evidence type="ECO:0000313" key="8">
    <source>
        <dbReference type="Proteomes" id="UP000245629"/>
    </source>
</evidence>
<dbReference type="GO" id="GO:0003677">
    <property type="term" value="F:DNA binding"/>
    <property type="evidence" value="ECO:0007669"/>
    <property type="project" value="UniProtKB-UniRule"/>
</dbReference>
<dbReference type="InterPro" id="IPR009057">
    <property type="entry name" value="Homeodomain-like_sf"/>
</dbReference>
<feature type="region of interest" description="Disordered" evidence="5">
    <location>
        <begin position="204"/>
        <end position="226"/>
    </location>
</feature>
<name>A0A2S2CVI2_9PROT</name>
<dbReference type="PRINTS" id="PR00455">
    <property type="entry name" value="HTHTETR"/>
</dbReference>
<protein>
    <submittedName>
        <fullName evidence="7">TetR family transcriptional regulator</fullName>
    </submittedName>
</protein>
<evidence type="ECO:0000313" key="7">
    <source>
        <dbReference type="EMBL" id="AWK88415.1"/>
    </source>
</evidence>
<keyword evidence="2 4" id="KW-0238">DNA-binding</keyword>
<accession>A0A2S2CVI2</accession>
<feature type="domain" description="HTH tetR-type" evidence="6">
    <location>
        <begin position="22"/>
        <end position="82"/>
    </location>
</feature>
<dbReference type="SUPFAM" id="SSF48498">
    <property type="entry name" value="Tetracyclin repressor-like, C-terminal domain"/>
    <property type="match status" value="1"/>
</dbReference>
<dbReference type="OrthoDB" id="9795242at2"/>
<feature type="DNA-binding region" description="H-T-H motif" evidence="4">
    <location>
        <begin position="45"/>
        <end position="64"/>
    </location>
</feature>
<dbReference type="KEGG" id="azz:DEW08_20265"/>
<dbReference type="InterPro" id="IPR036271">
    <property type="entry name" value="Tet_transcr_reg_TetR-rel_C_sf"/>
</dbReference>
<dbReference type="PROSITE" id="PS01081">
    <property type="entry name" value="HTH_TETR_1"/>
    <property type="match status" value="1"/>
</dbReference>
<dbReference type="PANTHER" id="PTHR47506">
    <property type="entry name" value="TRANSCRIPTIONAL REGULATORY PROTEIN"/>
    <property type="match status" value="1"/>
</dbReference>
<evidence type="ECO:0000256" key="3">
    <source>
        <dbReference type="ARBA" id="ARBA00023163"/>
    </source>
</evidence>
<dbReference type="Proteomes" id="UP000245629">
    <property type="component" value="Chromosome 3"/>
</dbReference>
<dbReference type="InterPro" id="IPR001647">
    <property type="entry name" value="HTH_TetR"/>
</dbReference>
<evidence type="ECO:0000256" key="4">
    <source>
        <dbReference type="PROSITE-ProRule" id="PRU00335"/>
    </source>
</evidence>
<keyword evidence="8" id="KW-1185">Reference proteome</keyword>
<dbReference type="SUPFAM" id="SSF46689">
    <property type="entry name" value="Homeodomain-like"/>
    <property type="match status" value="1"/>
</dbReference>
<sequence length="226" mass="23299">MEKTAPSPDPRQAAARRGRRLGFDRDAALERALRLFWERGYEGTSVADLVAAMGITPPSLYTAFGSKEALYRETLALYRAGPGRFAFRALEEEPTARAAVARILREAAAAYCDRSLPGGCMIAGAVLACAPEHGPVARSVAEMRSGAVAAIAGRIARGIAAGELPAGTDATALARFYGAVIQGMSVQARDGAGPDALAAIAEQAMAAWPPPSPSSPSPSSPASSSS</sequence>
<dbReference type="PANTHER" id="PTHR47506:SF1">
    <property type="entry name" value="HTH-TYPE TRANSCRIPTIONAL REGULATOR YJDC"/>
    <property type="match status" value="1"/>
</dbReference>
<evidence type="ECO:0000256" key="5">
    <source>
        <dbReference type="SAM" id="MobiDB-lite"/>
    </source>
</evidence>
<dbReference type="InterPro" id="IPR011075">
    <property type="entry name" value="TetR_C"/>
</dbReference>
<dbReference type="Pfam" id="PF00440">
    <property type="entry name" value="TetR_N"/>
    <property type="match status" value="1"/>
</dbReference>
<proteinExistence type="predicted"/>
<dbReference type="PROSITE" id="PS50977">
    <property type="entry name" value="HTH_TETR_2"/>
    <property type="match status" value="1"/>
</dbReference>
<reference evidence="8" key="1">
    <citation type="submission" date="2018-05" db="EMBL/GenBank/DDBJ databases">
        <title>Azospirillum thermophila sp. nov., a novel isolated from hot spring.</title>
        <authorList>
            <person name="Zhao Z."/>
        </authorList>
    </citation>
    <scope>NUCLEOTIDE SEQUENCE [LARGE SCALE GENOMIC DNA]</scope>
    <source>
        <strain evidence="8">CFH 70021</strain>
    </source>
</reference>
<dbReference type="Pfam" id="PF16925">
    <property type="entry name" value="TetR_C_13"/>
    <property type="match status" value="1"/>
</dbReference>
<keyword evidence="1" id="KW-0805">Transcription regulation</keyword>
<dbReference type="Gene3D" id="1.10.357.10">
    <property type="entry name" value="Tetracycline Repressor, domain 2"/>
    <property type="match status" value="1"/>
</dbReference>
<feature type="compositionally biased region" description="Pro residues" evidence="5">
    <location>
        <begin position="208"/>
        <end position="219"/>
    </location>
</feature>
<evidence type="ECO:0000259" key="6">
    <source>
        <dbReference type="PROSITE" id="PS50977"/>
    </source>
</evidence>
<dbReference type="EMBL" id="CP029354">
    <property type="protein sequence ID" value="AWK88415.1"/>
    <property type="molecule type" value="Genomic_DNA"/>
</dbReference>
<dbReference type="AlphaFoldDB" id="A0A2S2CVI2"/>
<gene>
    <name evidence="7" type="ORF">DEW08_20265</name>
</gene>
<evidence type="ECO:0000256" key="1">
    <source>
        <dbReference type="ARBA" id="ARBA00023015"/>
    </source>
</evidence>
<evidence type="ECO:0000256" key="2">
    <source>
        <dbReference type="ARBA" id="ARBA00023125"/>
    </source>
</evidence>
<organism evidence="7 8">
    <name type="scientific">Azospirillum thermophilum</name>
    <dbReference type="NCBI Taxonomy" id="2202148"/>
    <lineage>
        <taxon>Bacteria</taxon>
        <taxon>Pseudomonadati</taxon>
        <taxon>Pseudomonadota</taxon>
        <taxon>Alphaproteobacteria</taxon>
        <taxon>Rhodospirillales</taxon>
        <taxon>Azospirillaceae</taxon>
        <taxon>Azospirillum</taxon>
    </lineage>
</organism>